<dbReference type="SUPFAM" id="SSF100920">
    <property type="entry name" value="Heat shock protein 70kD (HSP70), peptide-binding domain"/>
    <property type="match status" value="1"/>
</dbReference>
<dbReference type="PRINTS" id="PR00301">
    <property type="entry name" value="HEATSHOCK70"/>
</dbReference>
<dbReference type="GeneID" id="112050631"/>
<dbReference type="Gene3D" id="1.20.1270.10">
    <property type="match status" value="1"/>
</dbReference>
<evidence type="ECO:0000256" key="2">
    <source>
        <dbReference type="ARBA" id="ARBA00022741"/>
    </source>
</evidence>
<comment type="similarity">
    <text evidence="1 4">Belongs to the heat shock protein 70 family.</text>
</comment>
<keyword evidence="6" id="KW-1185">Reference proteome</keyword>
<dbReference type="OrthoDB" id="2401965at2759"/>
<dbReference type="GO" id="GO:0140662">
    <property type="term" value="F:ATP-dependent protein folding chaperone"/>
    <property type="evidence" value="ECO:0007669"/>
    <property type="project" value="InterPro"/>
</dbReference>
<gene>
    <name evidence="7" type="primary">LOC112050631</name>
</gene>
<keyword evidence="2 4" id="KW-0547">Nucleotide-binding</keyword>
<keyword evidence="3 4" id="KW-0067">ATP-binding</keyword>
<dbReference type="Pfam" id="PF00012">
    <property type="entry name" value="HSP70"/>
    <property type="match status" value="1"/>
</dbReference>
<dbReference type="InterPro" id="IPR043129">
    <property type="entry name" value="ATPase_NBD"/>
</dbReference>
<dbReference type="GO" id="GO:0006950">
    <property type="term" value="P:response to stress"/>
    <property type="evidence" value="ECO:0007669"/>
    <property type="project" value="UniProtKB-ARBA"/>
</dbReference>
<reference evidence="7" key="1">
    <citation type="submission" date="2025-08" db="UniProtKB">
        <authorList>
            <consortium name="RefSeq"/>
        </authorList>
    </citation>
    <scope>IDENTIFICATION</scope>
</reference>
<evidence type="ECO:0000256" key="5">
    <source>
        <dbReference type="SAM" id="Coils"/>
    </source>
</evidence>
<dbReference type="SUPFAM" id="SSF100934">
    <property type="entry name" value="Heat shock protein 70kD (HSP70), C-terminal subdomain"/>
    <property type="match status" value="1"/>
</dbReference>
<dbReference type="InterPro" id="IPR013126">
    <property type="entry name" value="Hsp_70_fam"/>
</dbReference>
<dbReference type="PROSITE" id="PS00329">
    <property type="entry name" value="HSP70_2"/>
    <property type="match status" value="1"/>
</dbReference>
<name>A0A6J1NIE9_BICAN</name>
<dbReference type="Gene3D" id="3.90.640.10">
    <property type="entry name" value="Actin, Chain A, domain 4"/>
    <property type="match status" value="1"/>
</dbReference>
<dbReference type="RefSeq" id="XP_023944703.2">
    <property type="nucleotide sequence ID" value="XM_024088935.2"/>
</dbReference>
<protein>
    <submittedName>
        <fullName evidence="7">Heat shock protein 68-like</fullName>
    </submittedName>
</protein>
<accession>A0A6J1NIE9</accession>
<evidence type="ECO:0000256" key="1">
    <source>
        <dbReference type="ARBA" id="ARBA00007381"/>
    </source>
</evidence>
<dbReference type="KEGG" id="bany:112050631"/>
<sequence>MPAIGIDLGTTNSCVGVWQDGNVKIIANDHGNRTTPSYVAFTDTERLIGDSAKNQVAFNPSNTVFNITRLIGRKSGDPKIQQDMKYWPFKVINDYGKPKIQVEFKGEPTKFAPEEISSIVLTKLKETAETYLGTSIKDAVIAVPACFNDSQRQATKDAGVLAGLNVLRIIKAPSAAAIAYSFNKNFEERNVLIFDLGGGTLSISIFNIENDIIEAKSVAGDTHLGGVDFDNRLVNHLAEEFQQIYKKGLRGNPRALRRLRTAAECAKRTLSWSMEATIAIDTLHEGNDFCTKVSRARFEDLNSDLFSETLKLVEKALKDAKLDKSEIDDVVLVGASTRIPKVQSLLQNFFCDKKPNLTMNSNEVVAYGAALQAAALSFKDELPNFLLIDVAPLSLGIETAGGTMKVIIKRNTSIPTKIWHTFTTNSDNQSGVTIKVYEGERAMAKDNNLLGTYKLAGIPPPQQGIPLIDLAFSLNENNILHVSAKENSTGRKQKIFIKNDNGGLSQADIDHMLSKAKKYKEEDEIQRQKAAARYQFESYIFSVKQALDNTDEKLSETDKNSARSECDKALRWLSNNTLADKEEYEYQMEELQRTCSSVMSQLHRASDT</sequence>
<evidence type="ECO:0000313" key="6">
    <source>
        <dbReference type="Proteomes" id="UP001652582"/>
    </source>
</evidence>
<dbReference type="InterPro" id="IPR029047">
    <property type="entry name" value="HSP70_peptide-bd_sf"/>
</dbReference>
<dbReference type="Gene3D" id="2.60.34.10">
    <property type="entry name" value="Substrate Binding Domain Of DNAk, Chain A, domain 1"/>
    <property type="match status" value="1"/>
</dbReference>
<dbReference type="Gene3D" id="3.30.420.40">
    <property type="match status" value="2"/>
</dbReference>
<dbReference type="Proteomes" id="UP001652582">
    <property type="component" value="Chromosome 12"/>
</dbReference>
<dbReference type="InterPro" id="IPR029048">
    <property type="entry name" value="HSP70_C_sf"/>
</dbReference>
<dbReference type="PROSITE" id="PS00297">
    <property type="entry name" value="HSP70_1"/>
    <property type="match status" value="1"/>
</dbReference>
<dbReference type="PANTHER" id="PTHR19375">
    <property type="entry name" value="HEAT SHOCK PROTEIN 70KDA"/>
    <property type="match status" value="1"/>
</dbReference>
<dbReference type="InterPro" id="IPR018181">
    <property type="entry name" value="Heat_shock_70_CS"/>
</dbReference>
<dbReference type="GO" id="GO:0005524">
    <property type="term" value="F:ATP binding"/>
    <property type="evidence" value="ECO:0007669"/>
    <property type="project" value="UniProtKB-KW"/>
</dbReference>
<dbReference type="SUPFAM" id="SSF53067">
    <property type="entry name" value="Actin-like ATPase domain"/>
    <property type="match status" value="2"/>
</dbReference>
<proteinExistence type="inferred from homology"/>
<dbReference type="NCBIfam" id="NF001413">
    <property type="entry name" value="PRK00290.1"/>
    <property type="match status" value="1"/>
</dbReference>
<organism evidence="6 7">
    <name type="scientific">Bicyclus anynana</name>
    <name type="common">Squinting bush brown butterfly</name>
    <dbReference type="NCBI Taxonomy" id="110368"/>
    <lineage>
        <taxon>Eukaryota</taxon>
        <taxon>Metazoa</taxon>
        <taxon>Ecdysozoa</taxon>
        <taxon>Arthropoda</taxon>
        <taxon>Hexapoda</taxon>
        <taxon>Insecta</taxon>
        <taxon>Pterygota</taxon>
        <taxon>Neoptera</taxon>
        <taxon>Endopterygota</taxon>
        <taxon>Lepidoptera</taxon>
        <taxon>Glossata</taxon>
        <taxon>Ditrysia</taxon>
        <taxon>Papilionoidea</taxon>
        <taxon>Nymphalidae</taxon>
        <taxon>Satyrinae</taxon>
        <taxon>Satyrini</taxon>
        <taxon>Mycalesina</taxon>
        <taxon>Bicyclus</taxon>
    </lineage>
</organism>
<dbReference type="AlphaFoldDB" id="A0A6J1NIE9"/>
<evidence type="ECO:0000256" key="3">
    <source>
        <dbReference type="ARBA" id="ARBA00022840"/>
    </source>
</evidence>
<keyword evidence="5" id="KW-0175">Coiled coil</keyword>
<feature type="coiled-coil region" evidence="5">
    <location>
        <begin position="574"/>
        <end position="601"/>
    </location>
</feature>
<evidence type="ECO:0000256" key="4">
    <source>
        <dbReference type="RuleBase" id="RU003322"/>
    </source>
</evidence>
<evidence type="ECO:0000313" key="7">
    <source>
        <dbReference type="RefSeq" id="XP_023944703.2"/>
    </source>
</evidence>
<dbReference type="Gene3D" id="3.30.30.30">
    <property type="match status" value="1"/>
</dbReference>